<accession>A0A1B1T8W6</accession>
<dbReference type="InterPro" id="IPR027417">
    <property type="entry name" value="P-loop_NTPase"/>
</dbReference>
<dbReference type="EMBL" id="KP211795">
    <property type="protein sequence ID" value="ANV78715.1"/>
    <property type="molecule type" value="Genomic_DNA"/>
</dbReference>
<evidence type="ECO:0008006" key="2">
    <source>
        <dbReference type="Google" id="ProtNLM"/>
    </source>
</evidence>
<reference evidence="1" key="2">
    <citation type="journal article" date="2015" name="ISME J.">
        <title>A new class of marine Euryarchaeota group II from the Mediterranean deep chlorophyll maximum.</title>
        <authorList>
            <person name="Martin-Cuadrado A.B."/>
            <person name="Garcia-Heredia I."/>
            <person name="Molto A.G."/>
            <person name="Lopez-Ubeda R."/>
            <person name="Kimes N."/>
            <person name="Lopez-Garcia P."/>
            <person name="Moreira D."/>
            <person name="Rodriguez-Valera F."/>
        </authorList>
    </citation>
    <scope>NUCLEOTIDE SEQUENCE</scope>
</reference>
<sequence>MDYIGDSIVYRLVWFQHIHKAAGTLIVNMAKANNEKMYIPNNNGNPTDDNGVVLPVWEYKNFELSKFIDNCEENGVTFIATESGAPDFSVLEMDKRITLITCLRDPKKRLISNHNYAYYSGYTEEEKLVNFIHKPNIFLSDNYYVRIFSNNGNFPDKILNEEDYKNAVENIFKFDLIINLDCDDVQEKLRFELDWKNKNVDRHSTFGNKWNMINLFKKLQFRKLKKYLKKEKIDSDISCIKNKYNLDYRLMKEIFKK</sequence>
<proteinExistence type="predicted"/>
<dbReference type="Gene3D" id="3.40.50.300">
    <property type="entry name" value="P-loop containing nucleotide triphosphate hydrolases"/>
    <property type="match status" value="1"/>
</dbReference>
<protein>
    <recommendedName>
        <fullName evidence="2">Sulfotransferase domain-containing protein</fullName>
    </recommendedName>
</protein>
<name>A0A1B1T8W6_9ARCH</name>
<evidence type="ECO:0000313" key="1">
    <source>
        <dbReference type="EMBL" id="ANV78715.1"/>
    </source>
</evidence>
<dbReference type="AlphaFoldDB" id="A0A1B1T8W6"/>
<reference evidence="1" key="1">
    <citation type="submission" date="2014-11" db="EMBL/GenBank/DDBJ databases">
        <authorList>
            <person name="Zhu J."/>
            <person name="Qi W."/>
            <person name="Song R."/>
        </authorList>
    </citation>
    <scope>NUCLEOTIDE SEQUENCE</scope>
</reference>
<organism evidence="1">
    <name type="scientific">uncultured Poseidoniia archaeon</name>
    <dbReference type="NCBI Taxonomy" id="1697135"/>
    <lineage>
        <taxon>Archaea</taxon>
        <taxon>Methanobacteriati</taxon>
        <taxon>Thermoplasmatota</taxon>
        <taxon>Candidatus Poseidoniia</taxon>
        <taxon>environmental samples</taxon>
    </lineage>
</organism>